<dbReference type="Gene3D" id="3.80.10.10">
    <property type="entry name" value="Ribonuclease Inhibitor"/>
    <property type="match status" value="2"/>
</dbReference>
<organism evidence="3 4">
    <name type="scientific">Plasmodium ovale curtisi</name>
    <dbReference type="NCBI Taxonomy" id="864141"/>
    <lineage>
        <taxon>Eukaryota</taxon>
        <taxon>Sar</taxon>
        <taxon>Alveolata</taxon>
        <taxon>Apicomplexa</taxon>
        <taxon>Aconoidasida</taxon>
        <taxon>Haemosporida</taxon>
        <taxon>Plasmodiidae</taxon>
        <taxon>Plasmodium</taxon>
        <taxon>Plasmodium (Plasmodium)</taxon>
    </lineage>
</organism>
<gene>
    <name evidence="3" type="ORF">POVCU1_030740</name>
</gene>
<accession>A0A1A8WT07</accession>
<keyword evidence="1" id="KW-0433">Leucine-rich repeat</keyword>
<dbReference type="SMART" id="SM00365">
    <property type="entry name" value="LRR_SD22"/>
    <property type="match status" value="5"/>
</dbReference>
<evidence type="ECO:0000313" key="3">
    <source>
        <dbReference type="EMBL" id="SBS96087.1"/>
    </source>
</evidence>
<dbReference type="PANTHER" id="PTHR45973">
    <property type="entry name" value="PROTEIN PHOSPHATASE 1 REGULATORY SUBUNIT SDS22-RELATED"/>
    <property type="match status" value="1"/>
</dbReference>
<dbReference type="Proteomes" id="UP000078546">
    <property type="component" value="Unassembled WGS sequence"/>
</dbReference>
<dbReference type="InterPro" id="IPR050576">
    <property type="entry name" value="Cilia_flagella_integrity"/>
</dbReference>
<sequence>MECILNNEEIKKVVEKNETYYALIELNDVLYLNNKLYRKIENLQNLQNLKTLYLNNNALEGINGLDSCVNLIALYLNCNKISKIENLDCLKKLRILNLEDNNICVIENLDNLDCLEDLNLSNNCLGSKNSAKVCNLQKNKCLSILNLSNNQINEDILHILTSIENLSILYLMNNPMVAHSSVQLHLNISLSTYKNYRKVFVHTLKSLTFLDYLPIRKEERRLKSKMKQTKMCRCVQAFFAGGLTGEQEELERIKQEKKMNHEHSVESPLLFTSPRGIIYKNIPTFLYLQNMCTTTLGRFQEVHNEQVRETPIQVLNDA</sequence>
<evidence type="ECO:0000256" key="1">
    <source>
        <dbReference type="ARBA" id="ARBA00022614"/>
    </source>
</evidence>
<dbReference type="InterPro" id="IPR001611">
    <property type="entry name" value="Leu-rich_rpt"/>
</dbReference>
<dbReference type="InterPro" id="IPR032675">
    <property type="entry name" value="LRR_dom_sf"/>
</dbReference>
<name>A0A1A8WT07_PLAOA</name>
<dbReference type="EMBL" id="FLQV01000563">
    <property type="protein sequence ID" value="SBS96087.1"/>
    <property type="molecule type" value="Genomic_DNA"/>
</dbReference>
<evidence type="ECO:0000313" key="4">
    <source>
        <dbReference type="Proteomes" id="UP000078546"/>
    </source>
</evidence>
<evidence type="ECO:0000256" key="2">
    <source>
        <dbReference type="ARBA" id="ARBA00022737"/>
    </source>
</evidence>
<dbReference type="SUPFAM" id="SSF52075">
    <property type="entry name" value="Outer arm dynein light chain 1"/>
    <property type="match status" value="1"/>
</dbReference>
<dbReference type="PROSITE" id="PS51450">
    <property type="entry name" value="LRR"/>
    <property type="match status" value="3"/>
</dbReference>
<keyword evidence="2" id="KW-0677">Repeat</keyword>
<reference evidence="4" key="1">
    <citation type="submission" date="2016-05" db="EMBL/GenBank/DDBJ databases">
        <authorList>
            <person name="Naeem Raeece"/>
        </authorList>
    </citation>
    <scope>NUCLEOTIDE SEQUENCE [LARGE SCALE GENOMIC DNA]</scope>
</reference>
<protein>
    <submittedName>
        <fullName evidence="3">Leucine-rich repeat protein (LRR4.1)</fullName>
    </submittedName>
</protein>
<dbReference type="AlphaFoldDB" id="A0A1A8WT07"/>
<proteinExistence type="predicted"/>
<dbReference type="PANTHER" id="PTHR45973:SF35">
    <property type="entry name" value="LEUCINE-RICH REPEAT-CONTAINING PROTEIN 43"/>
    <property type="match status" value="1"/>
</dbReference>